<dbReference type="EMBL" id="ML739034">
    <property type="protein sequence ID" value="KAE8356872.1"/>
    <property type="molecule type" value="Genomic_DNA"/>
</dbReference>
<reference evidence="3" key="1">
    <citation type="submission" date="2019-04" db="EMBL/GenBank/DDBJ databases">
        <title>Friends and foes A comparative genomics studyof 23 Aspergillus species from section Flavi.</title>
        <authorList>
            <consortium name="DOE Joint Genome Institute"/>
            <person name="Kjaerbolling I."/>
            <person name="Vesth T."/>
            <person name="Frisvad J.C."/>
            <person name="Nybo J.L."/>
            <person name="Theobald S."/>
            <person name="Kildgaard S."/>
            <person name="Isbrandt T."/>
            <person name="Kuo A."/>
            <person name="Sato A."/>
            <person name="Lyhne E.K."/>
            <person name="Kogle M.E."/>
            <person name="Wiebenga A."/>
            <person name="Kun R.S."/>
            <person name="Lubbers R.J."/>
            <person name="Makela M.R."/>
            <person name="Barry K."/>
            <person name="Chovatia M."/>
            <person name="Clum A."/>
            <person name="Daum C."/>
            <person name="Haridas S."/>
            <person name="He G."/>
            <person name="LaButti K."/>
            <person name="Lipzen A."/>
            <person name="Mondo S."/>
            <person name="Riley R."/>
            <person name="Salamov A."/>
            <person name="Simmons B.A."/>
            <person name="Magnuson J.K."/>
            <person name="Henrissat B."/>
            <person name="Mortensen U.H."/>
            <person name="Larsen T.O."/>
            <person name="Devries R.P."/>
            <person name="Grigoriev I.V."/>
            <person name="Machida M."/>
            <person name="Baker S.E."/>
            <person name="Andersen M.R."/>
        </authorList>
    </citation>
    <scope>NUCLEOTIDE SEQUENCE [LARGE SCALE GENOMIC DNA]</scope>
    <source>
        <strain evidence="3">CBS 553.77</strain>
    </source>
</reference>
<dbReference type="OrthoDB" id="5332281at2759"/>
<gene>
    <name evidence="2" type="ORF">BDV28DRAFT_41853</name>
</gene>
<feature type="transmembrane region" description="Helical" evidence="1">
    <location>
        <begin position="513"/>
        <end position="531"/>
    </location>
</feature>
<feature type="transmembrane region" description="Helical" evidence="1">
    <location>
        <begin position="161"/>
        <end position="186"/>
    </location>
</feature>
<dbReference type="PANTHER" id="PTHR37544">
    <property type="entry name" value="SPRAY-RELATED"/>
    <property type="match status" value="1"/>
</dbReference>
<feature type="transmembrane region" description="Helical" evidence="1">
    <location>
        <begin position="96"/>
        <end position="115"/>
    </location>
</feature>
<keyword evidence="1" id="KW-0472">Membrane</keyword>
<dbReference type="PANTHER" id="PTHR37544:SF1">
    <property type="entry name" value="PHOSPHORIBOSYLAMINOIMIDAZOLE-SUCCINOCARBOXAMIDE SYNTHASE"/>
    <property type="match status" value="1"/>
</dbReference>
<protein>
    <submittedName>
        <fullName evidence="2">Uncharacterized protein</fullName>
    </submittedName>
</protein>
<keyword evidence="1" id="KW-0812">Transmembrane</keyword>
<evidence type="ECO:0000313" key="2">
    <source>
        <dbReference type="EMBL" id="KAE8356872.1"/>
    </source>
</evidence>
<proteinExistence type="predicted"/>
<evidence type="ECO:0000313" key="3">
    <source>
        <dbReference type="Proteomes" id="UP000327118"/>
    </source>
</evidence>
<feature type="transmembrane region" description="Helical" evidence="1">
    <location>
        <begin position="732"/>
        <end position="753"/>
    </location>
</feature>
<name>A0A5N6ZGW2_9EURO</name>
<dbReference type="InterPro" id="IPR021840">
    <property type="entry name" value="DUF3433"/>
</dbReference>
<organism evidence="2 3">
    <name type="scientific">Aspergillus coremiiformis</name>
    <dbReference type="NCBI Taxonomy" id="138285"/>
    <lineage>
        <taxon>Eukaryota</taxon>
        <taxon>Fungi</taxon>
        <taxon>Dikarya</taxon>
        <taxon>Ascomycota</taxon>
        <taxon>Pezizomycotina</taxon>
        <taxon>Eurotiomycetes</taxon>
        <taxon>Eurotiomycetidae</taxon>
        <taxon>Eurotiales</taxon>
        <taxon>Aspergillaceae</taxon>
        <taxon>Aspergillus</taxon>
        <taxon>Aspergillus subgen. Circumdati</taxon>
    </lineage>
</organism>
<keyword evidence="3" id="KW-1185">Reference proteome</keyword>
<dbReference type="AlphaFoldDB" id="A0A5N6ZGW2"/>
<keyword evidence="1" id="KW-1133">Transmembrane helix</keyword>
<dbReference type="Pfam" id="PF11915">
    <property type="entry name" value="DUF3433"/>
    <property type="match status" value="2"/>
</dbReference>
<dbReference type="Proteomes" id="UP000327118">
    <property type="component" value="Unassembled WGS sequence"/>
</dbReference>
<feature type="transmembrane region" description="Helical" evidence="1">
    <location>
        <begin position="623"/>
        <end position="640"/>
    </location>
</feature>
<accession>A0A5N6ZGW2</accession>
<evidence type="ECO:0000256" key="1">
    <source>
        <dbReference type="SAM" id="Phobius"/>
    </source>
</evidence>
<feature type="transmembrane region" description="Helical" evidence="1">
    <location>
        <begin position="1089"/>
        <end position="1108"/>
    </location>
</feature>
<feature type="transmembrane region" description="Helical" evidence="1">
    <location>
        <begin position="57"/>
        <end position="76"/>
    </location>
</feature>
<feature type="transmembrane region" description="Helical" evidence="1">
    <location>
        <begin position="661"/>
        <end position="681"/>
    </location>
</feature>
<sequence length="1181" mass="130097">MPDFSPAKWIPKRLKGNRSAKDHTLIQIHPDISQENETSRPGLNGSQLWTPVVLRSWAFIAFAVLFATILIVVEVLYNYSNRNDGLSAIDAKYRYLWTYGPTAVLIIVAGIWGQVEYRTKQLIPWKSMSQTPRPASQSLRLDYVSDWNVVALFRALKRSHWVVAVAILGTLLLKLLTVVSTGLFMLQNVHVSDAPTRLTADAAFSGAGYDRAKVNGSAALTVAGNRFLNLSHPIGTTDKYAFTPFRASGAVSGADTIISGNVDLFAADLSCEVATVTNWTQDCKTQHCEQTRLNLTLSTTDCSRYHFTSFLRSSSAVGGYHADLFLEKCASASENTDPDRVIFAAAHWLNNSAWVQSLVCQPKYTISRGLVSLFASNQSVKSINPHSANQATQNDTIPSVTPVDVGTGLFSSLVGADASIGTLGRLNNIYANATDPNNSYLSPFYRIATVSTPDNVERLLNAADLEAISVGMYKAIAAQIARQYLMVDADEPFDGTYFATTKRLVVRQLSVRLMETTLVLLILVSGAMWLWRPVRCTPRDPGTISGMATILARSPDLSRRLSGLKNKKDMKVSLSDSLFISATACMDGQRTFRIATEHDAKEEYRASVSSNAFSWWKPLSMSWWWRALTLAVPLLVIVGLETTYQISSQRNGLADIKSNGYIRYTWVYIPAFIMILVQALFDGTHFSTQVIQPYAELRRGGTTARQTLMDNYLSKLTIHTVGSALVKRKYPVLATAMTMVLAPCLTIAASGLYSTEGVDSRRAVSILRSDSFNSTVYPKSFNEDHQGLGLTGALVVTTNISYPDWTYDELVFPMLDESSLTDVQQRTPYKSTNQSSAAQSAFELTLPALRAGLNCTALKADQILRARTTRGFSSSIVDLFLGDHCVTFTEKSDKGTLQAYDASIPTNLTHTIFGTFQTTQIITNRPGCPVMIGLYGTMTNPNSTDGIHGFTCTPYVDEVNVDTKFLLPGLRIESANPDETSRRHFADNFTTQLDFNAFLPTRTTTEDEAFDKFFSAMIQYQQTLTLSDIQQADRLPTVINATQHLYRVLMAQSLNGNSRLPPQNTTVYNGTVVDPTGVRLQQSGVSTRLLEGLLAAMVLCTLAAFYLLRTREVIPVNPCSIAGAAMLLAGSEMLKPDVIPPGSEWCDDDELVKREVFSGLMFGLGWWEGKRFAIDIGRPDE</sequence>